<evidence type="ECO:0008006" key="3">
    <source>
        <dbReference type="Google" id="ProtNLM"/>
    </source>
</evidence>
<dbReference type="InterPro" id="IPR018540">
    <property type="entry name" value="Spo0E-like"/>
</dbReference>
<proteinExistence type="predicted"/>
<dbReference type="SUPFAM" id="SSF140500">
    <property type="entry name" value="BAS1536-like"/>
    <property type="match status" value="1"/>
</dbReference>
<dbReference type="InterPro" id="IPR053028">
    <property type="entry name" value="Spo0E-like_phosphatase"/>
</dbReference>
<dbReference type="PANTHER" id="PTHR41263:SF1">
    <property type="entry name" value="ASPARTYL-PHOSPHATE PHOSPHATASE YISI"/>
    <property type="match status" value="1"/>
</dbReference>
<dbReference type="Gene3D" id="4.10.280.10">
    <property type="entry name" value="Helix-loop-helix DNA-binding domain"/>
    <property type="match status" value="1"/>
</dbReference>
<dbReference type="AlphaFoldDB" id="W4QXI9"/>
<accession>W4QXI9</accession>
<name>W4QXI9_HALA3</name>
<reference evidence="1 2" key="1">
    <citation type="journal article" date="2014" name="Genome Announc.">
        <title>Draft Genome Sequences of Three Alkaliphilic Bacillus Strains, Bacillus wakoensis JCM 9140T, Bacillus akibai JCM 9157T, and Bacillus hemicellulosilyticus JCM 9152T.</title>
        <authorList>
            <person name="Yuki M."/>
            <person name="Oshima K."/>
            <person name="Suda W."/>
            <person name="Oshida Y."/>
            <person name="Kitamura K."/>
            <person name="Iida T."/>
            <person name="Hattori M."/>
            <person name="Ohkuma M."/>
        </authorList>
    </citation>
    <scope>NUCLEOTIDE SEQUENCE [LARGE SCALE GENOMIC DNA]</scope>
    <source>
        <strain evidence="1 2">JCM 9157</strain>
    </source>
</reference>
<dbReference type="GO" id="GO:0046983">
    <property type="term" value="F:protein dimerization activity"/>
    <property type="evidence" value="ECO:0007669"/>
    <property type="project" value="InterPro"/>
</dbReference>
<dbReference type="GO" id="GO:0043937">
    <property type="term" value="P:regulation of sporulation"/>
    <property type="evidence" value="ECO:0007669"/>
    <property type="project" value="InterPro"/>
</dbReference>
<protein>
    <recommendedName>
        <fullName evidence="3">Aspartyl-phosphate phosphatase Spo0E family protein</fullName>
    </recommendedName>
</protein>
<dbReference type="OrthoDB" id="2973153at2"/>
<dbReference type="PANTHER" id="PTHR41263">
    <property type="entry name" value="ASPARTYL-PHOSPHATE PHOSPHATASE YISI"/>
    <property type="match status" value="1"/>
</dbReference>
<dbReference type="InterPro" id="IPR036638">
    <property type="entry name" value="HLH_DNA-bd_sf"/>
</dbReference>
<dbReference type="Pfam" id="PF09388">
    <property type="entry name" value="SpoOE-like"/>
    <property type="match status" value="1"/>
</dbReference>
<gene>
    <name evidence="1" type="ORF">JCM9157_4031</name>
</gene>
<dbReference type="EMBL" id="BAUV01000044">
    <property type="protein sequence ID" value="GAE36811.1"/>
    <property type="molecule type" value="Genomic_DNA"/>
</dbReference>
<organism evidence="1 2">
    <name type="scientific">Halalkalibacter akibai (strain ATCC 43226 / DSM 21942 / CIP 109018 / JCM 9157 / 1139)</name>
    <name type="common">Bacillus akibai</name>
    <dbReference type="NCBI Taxonomy" id="1236973"/>
    <lineage>
        <taxon>Bacteria</taxon>
        <taxon>Bacillati</taxon>
        <taxon>Bacillota</taxon>
        <taxon>Bacilli</taxon>
        <taxon>Bacillales</taxon>
        <taxon>Bacillaceae</taxon>
        <taxon>Halalkalibacter</taxon>
    </lineage>
</organism>
<dbReference type="InterPro" id="IPR037208">
    <property type="entry name" value="Spo0E-like_sf"/>
</dbReference>
<evidence type="ECO:0000313" key="1">
    <source>
        <dbReference type="EMBL" id="GAE36811.1"/>
    </source>
</evidence>
<sequence length="51" mass="5962">MPSNLMKNIELKRKQMIKYGNKLGLSSTKTIKTSQELDELLNQLDKNRLKK</sequence>
<keyword evidence="2" id="KW-1185">Reference proteome</keyword>
<dbReference type="Proteomes" id="UP000018896">
    <property type="component" value="Unassembled WGS sequence"/>
</dbReference>
<comment type="caution">
    <text evidence="1">The sequence shown here is derived from an EMBL/GenBank/DDBJ whole genome shotgun (WGS) entry which is preliminary data.</text>
</comment>
<evidence type="ECO:0000313" key="2">
    <source>
        <dbReference type="Proteomes" id="UP000018896"/>
    </source>
</evidence>